<sequence>MGIVCLGASSTLLCEEDRSNALGLVGCCDELVEVGSVLDGLDSAAGAVFPVDTVTDEAVSALVAKEVLAATPSPSCKVRSVAFDFAVTGDDARRGVAAAMEGRDVGVLVNNAGVTYLCAAYFHEVEASVWEAVARVNVEAAAGECKEMPNQVPIICNIQQAFSDDQGPKEQATDDEENDNWELPAGELPSYSYRENDISTVWKIGVIMGTDILSTDGSPLRFTKLYDAIMDDQKTTEVMKKCNNKGPLTRNEV</sequence>
<keyword evidence="1" id="KW-0560">Oxidoreductase</keyword>
<comment type="caution">
    <text evidence="3">The sequence shown here is derived from an EMBL/GenBank/DDBJ whole genome shotgun (WGS) entry which is preliminary data.</text>
</comment>
<gene>
    <name evidence="3" type="ORF">NCGR_LOCUS8182</name>
</gene>
<dbReference type="SUPFAM" id="SSF51735">
    <property type="entry name" value="NAD(P)-binding Rossmann-fold domains"/>
    <property type="match status" value="1"/>
</dbReference>
<dbReference type="PANTHER" id="PTHR43899:SF32">
    <property type="entry name" value="OS11G0432600 PROTEIN"/>
    <property type="match status" value="1"/>
</dbReference>
<keyword evidence="4" id="KW-1185">Reference proteome</keyword>
<proteinExistence type="predicted"/>
<name>A0A811MXW9_9POAL</name>
<dbReference type="Proteomes" id="UP000604825">
    <property type="component" value="Unassembled WGS sequence"/>
</dbReference>
<dbReference type="GO" id="GO:0045703">
    <property type="term" value="F:ketoreductase activity"/>
    <property type="evidence" value="ECO:0007669"/>
    <property type="project" value="TreeGrafter"/>
</dbReference>
<dbReference type="PANTHER" id="PTHR43899">
    <property type="entry name" value="RH59310P"/>
    <property type="match status" value="1"/>
</dbReference>
<dbReference type="InterPro" id="IPR036291">
    <property type="entry name" value="NAD(P)-bd_dom_sf"/>
</dbReference>
<organism evidence="3 4">
    <name type="scientific">Miscanthus lutarioriparius</name>
    <dbReference type="NCBI Taxonomy" id="422564"/>
    <lineage>
        <taxon>Eukaryota</taxon>
        <taxon>Viridiplantae</taxon>
        <taxon>Streptophyta</taxon>
        <taxon>Embryophyta</taxon>
        <taxon>Tracheophyta</taxon>
        <taxon>Spermatophyta</taxon>
        <taxon>Magnoliopsida</taxon>
        <taxon>Liliopsida</taxon>
        <taxon>Poales</taxon>
        <taxon>Poaceae</taxon>
        <taxon>PACMAD clade</taxon>
        <taxon>Panicoideae</taxon>
        <taxon>Andropogonodae</taxon>
        <taxon>Andropogoneae</taxon>
        <taxon>Saccharinae</taxon>
        <taxon>Miscanthus</taxon>
    </lineage>
</organism>
<protein>
    <submittedName>
        <fullName evidence="3">Uncharacterized protein</fullName>
    </submittedName>
</protein>
<evidence type="ECO:0000256" key="2">
    <source>
        <dbReference type="SAM" id="MobiDB-lite"/>
    </source>
</evidence>
<evidence type="ECO:0000256" key="1">
    <source>
        <dbReference type="ARBA" id="ARBA00023002"/>
    </source>
</evidence>
<accession>A0A811MXW9</accession>
<evidence type="ECO:0000313" key="3">
    <source>
        <dbReference type="EMBL" id="CAD6212389.1"/>
    </source>
</evidence>
<dbReference type="InterPro" id="IPR051019">
    <property type="entry name" value="VLCFA-Steroid_DH"/>
</dbReference>
<dbReference type="GO" id="GO:0005783">
    <property type="term" value="C:endoplasmic reticulum"/>
    <property type="evidence" value="ECO:0007669"/>
    <property type="project" value="TreeGrafter"/>
</dbReference>
<dbReference type="EMBL" id="CAJGYO010000002">
    <property type="protein sequence ID" value="CAD6212389.1"/>
    <property type="molecule type" value="Genomic_DNA"/>
</dbReference>
<reference evidence="3" key="1">
    <citation type="submission" date="2020-10" db="EMBL/GenBank/DDBJ databases">
        <authorList>
            <person name="Han B."/>
            <person name="Lu T."/>
            <person name="Zhao Q."/>
            <person name="Huang X."/>
            <person name="Zhao Y."/>
        </authorList>
    </citation>
    <scope>NUCLEOTIDE SEQUENCE</scope>
</reference>
<dbReference type="AlphaFoldDB" id="A0A811MXW9"/>
<dbReference type="OrthoDB" id="5545019at2759"/>
<evidence type="ECO:0000313" key="4">
    <source>
        <dbReference type="Proteomes" id="UP000604825"/>
    </source>
</evidence>
<feature type="region of interest" description="Disordered" evidence="2">
    <location>
        <begin position="165"/>
        <end position="187"/>
    </location>
</feature>
<dbReference type="Gene3D" id="3.40.50.720">
    <property type="entry name" value="NAD(P)-binding Rossmann-like Domain"/>
    <property type="match status" value="1"/>
</dbReference>